<keyword evidence="2" id="KW-0813">Transport</keyword>
<accession>A0ABR3PZ48</accession>
<dbReference type="Proteomes" id="UP001565368">
    <property type="component" value="Unassembled WGS sequence"/>
</dbReference>
<keyword evidence="5 7" id="KW-0472">Membrane</keyword>
<protein>
    <recommendedName>
        <fullName evidence="10">Amino acid permease/ SLC12A domain-containing protein</fullName>
    </recommendedName>
</protein>
<evidence type="ECO:0008006" key="10">
    <source>
        <dbReference type="Google" id="ProtNLM"/>
    </source>
</evidence>
<gene>
    <name evidence="8" type="ORF">Q8F55_007093</name>
</gene>
<feature type="transmembrane region" description="Helical" evidence="7">
    <location>
        <begin position="424"/>
        <end position="444"/>
    </location>
</feature>
<evidence type="ECO:0000256" key="4">
    <source>
        <dbReference type="ARBA" id="ARBA00022989"/>
    </source>
</evidence>
<dbReference type="EMBL" id="JBBXJM010000005">
    <property type="protein sequence ID" value="KAL1407660.1"/>
    <property type="molecule type" value="Genomic_DNA"/>
</dbReference>
<evidence type="ECO:0000256" key="1">
    <source>
        <dbReference type="ARBA" id="ARBA00004141"/>
    </source>
</evidence>
<dbReference type="PANTHER" id="PTHR45649:SF19">
    <property type="entry name" value="TRANSPORTER, PUTATIVE (EUROFUNG)-RELATED"/>
    <property type="match status" value="1"/>
</dbReference>
<dbReference type="InterPro" id="IPR002293">
    <property type="entry name" value="AA/rel_permease1"/>
</dbReference>
<feature type="transmembrane region" description="Helical" evidence="7">
    <location>
        <begin position="390"/>
        <end position="412"/>
    </location>
</feature>
<evidence type="ECO:0000256" key="7">
    <source>
        <dbReference type="SAM" id="Phobius"/>
    </source>
</evidence>
<feature type="transmembrane region" description="Helical" evidence="7">
    <location>
        <begin position="264"/>
        <end position="285"/>
    </location>
</feature>
<feature type="transmembrane region" description="Helical" evidence="7">
    <location>
        <begin position="314"/>
        <end position="341"/>
    </location>
</feature>
<feature type="transmembrane region" description="Helical" evidence="7">
    <location>
        <begin position="120"/>
        <end position="142"/>
    </location>
</feature>
<dbReference type="PIRSF" id="PIRSF006060">
    <property type="entry name" value="AA_transporter"/>
    <property type="match status" value="1"/>
</dbReference>
<feature type="region of interest" description="Disordered" evidence="6">
    <location>
        <begin position="1"/>
        <end position="23"/>
    </location>
</feature>
<comment type="caution">
    <text evidence="8">The sequence shown here is derived from an EMBL/GenBank/DDBJ whole genome shotgun (WGS) entry which is preliminary data.</text>
</comment>
<proteinExistence type="predicted"/>
<feature type="transmembrane region" description="Helical" evidence="7">
    <location>
        <begin position="36"/>
        <end position="58"/>
    </location>
</feature>
<reference evidence="8 9" key="1">
    <citation type="submission" date="2023-08" db="EMBL/GenBank/DDBJ databases">
        <title>Annotated Genome Sequence of Vanrija albida AlHP1.</title>
        <authorList>
            <person name="Herzog R."/>
        </authorList>
    </citation>
    <scope>NUCLEOTIDE SEQUENCE [LARGE SCALE GENOMIC DNA]</scope>
    <source>
        <strain evidence="8 9">AlHP1</strain>
    </source>
</reference>
<evidence type="ECO:0000256" key="6">
    <source>
        <dbReference type="SAM" id="MobiDB-lite"/>
    </source>
</evidence>
<evidence type="ECO:0000256" key="3">
    <source>
        <dbReference type="ARBA" id="ARBA00022692"/>
    </source>
</evidence>
<evidence type="ECO:0000313" key="9">
    <source>
        <dbReference type="Proteomes" id="UP001565368"/>
    </source>
</evidence>
<evidence type="ECO:0000313" key="8">
    <source>
        <dbReference type="EMBL" id="KAL1407660.1"/>
    </source>
</evidence>
<dbReference type="Gene3D" id="1.20.1740.10">
    <property type="entry name" value="Amino acid/polyamine transporter I"/>
    <property type="match status" value="1"/>
</dbReference>
<keyword evidence="3 7" id="KW-0812">Transmembrane</keyword>
<dbReference type="GeneID" id="95988136"/>
<feature type="transmembrane region" description="Helical" evidence="7">
    <location>
        <begin position="154"/>
        <end position="175"/>
    </location>
</feature>
<dbReference type="Pfam" id="PF13520">
    <property type="entry name" value="AA_permease_2"/>
    <property type="match status" value="1"/>
</dbReference>
<feature type="transmembrane region" description="Helical" evidence="7">
    <location>
        <begin position="65"/>
        <end position="91"/>
    </location>
</feature>
<sequence length="529" mass="55619">MTADDHPDAKAPALPPPNGDGSAGGTLKRNIGTLGIIGLGLSIVNGWVAMSSTIVIGLGQGGAPLILYGLIGTSAINGCVIATVAELAAAYPTAGGQYVWSAILAPGSRRLPFAVGWATLFEWVVIVAAVSIIAAQAVFALVQTFNPAFVIARWHVFLVFEAVNTNALLANVFVLNRLPGLGTFFLVLSNAVFLAILITVPATAPTHQPSSFVWTQWQNESGWSNRFVVAATGLVNPAFIWSGIDGAVHIAEDCLNPARTVPLALLSSIALGFVTGLAMSIALLYSVQDVAAAAASELPFLTIIVQATRSNAAGAVFMAAFLLIISIMTNSIQMASSRLIWSLARDRALPFSDSLARVSPTLRVPVLPIVASWAGVTVLGLLYIASDTVYNSIISCCIMLQNFAVSVVAVQLMLKGRRMNPARWLRLGAFGWVANGVTVAWTLFSTVMWLFPITPRPTAAEMNYSVAVLGAMALIALLDWVFYARKHFRGPSDATLQAIESESGGADAESEAGGEKGREAGRVASVPSI</sequence>
<feature type="transmembrane region" description="Helical" evidence="7">
    <location>
        <begin position="464"/>
        <end position="483"/>
    </location>
</feature>
<evidence type="ECO:0000256" key="5">
    <source>
        <dbReference type="ARBA" id="ARBA00023136"/>
    </source>
</evidence>
<organism evidence="8 9">
    <name type="scientific">Vanrija albida</name>
    <dbReference type="NCBI Taxonomy" id="181172"/>
    <lineage>
        <taxon>Eukaryota</taxon>
        <taxon>Fungi</taxon>
        <taxon>Dikarya</taxon>
        <taxon>Basidiomycota</taxon>
        <taxon>Agaricomycotina</taxon>
        <taxon>Tremellomycetes</taxon>
        <taxon>Trichosporonales</taxon>
        <taxon>Trichosporonaceae</taxon>
        <taxon>Vanrija</taxon>
    </lineage>
</organism>
<dbReference type="RefSeq" id="XP_069207604.1">
    <property type="nucleotide sequence ID" value="XM_069355533.1"/>
</dbReference>
<evidence type="ECO:0000256" key="2">
    <source>
        <dbReference type="ARBA" id="ARBA00022448"/>
    </source>
</evidence>
<comment type="subcellular location">
    <subcellularLocation>
        <location evidence="1">Membrane</location>
        <topology evidence="1">Multi-pass membrane protein</topology>
    </subcellularLocation>
</comment>
<name>A0ABR3PZ48_9TREE</name>
<keyword evidence="9" id="KW-1185">Reference proteome</keyword>
<feature type="region of interest" description="Disordered" evidence="6">
    <location>
        <begin position="500"/>
        <end position="529"/>
    </location>
</feature>
<feature type="transmembrane region" description="Helical" evidence="7">
    <location>
        <begin position="181"/>
        <end position="202"/>
    </location>
</feature>
<feature type="transmembrane region" description="Helical" evidence="7">
    <location>
        <begin position="362"/>
        <end position="384"/>
    </location>
</feature>
<keyword evidence="4 7" id="KW-1133">Transmembrane helix</keyword>
<dbReference type="PANTHER" id="PTHR45649">
    <property type="entry name" value="AMINO-ACID PERMEASE BAT1"/>
    <property type="match status" value="1"/>
</dbReference>